<dbReference type="SUPFAM" id="SSF56935">
    <property type="entry name" value="Porins"/>
    <property type="match status" value="1"/>
</dbReference>
<dbReference type="PANTHER" id="PTHR32552:SF81">
    <property type="entry name" value="TONB-DEPENDENT OUTER MEMBRANE RECEPTOR"/>
    <property type="match status" value="1"/>
</dbReference>
<keyword evidence="6" id="KW-0408">Iron</keyword>
<keyword evidence="15" id="KW-0675">Receptor</keyword>
<dbReference type="InterPro" id="IPR039426">
    <property type="entry name" value="TonB-dep_rcpt-like"/>
</dbReference>
<dbReference type="InterPro" id="IPR011662">
    <property type="entry name" value="Secretin/TonB_short_N"/>
</dbReference>
<evidence type="ECO:0000256" key="3">
    <source>
        <dbReference type="ARBA" id="ARBA00022452"/>
    </source>
</evidence>
<dbReference type="Gene3D" id="2.40.170.20">
    <property type="entry name" value="TonB-dependent receptor, beta-barrel domain"/>
    <property type="match status" value="1"/>
</dbReference>
<evidence type="ECO:0000256" key="10">
    <source>
        <dbReference type="ARBA" id="ARBA00023237"/>
    </source>
</evidence>
<dbReference type="GO" id="GO:0006826">
    <property type="term" value="P:iron ion transport"/>
    <property type="evidence" value="ECO:0007669"/>
    <property type="project" value="UniProtKB-KW"/>
</dbReference>
<evidence type="ECO:0000256" key="4">
    <source>
        <dbReference type="ARBA" id="ARBA00022496"/>
    </source>
</evidence>
<reference evidence="15" key="1">
    <citation type="submission" date="2024-06" db="EMBL/GenBank/DDBJ databases">
        <title>Caulobacter inopinatus, sp. nov.</title>
        <authorList>
            <person name="Donachie S.P."/>
        </authorList>
    </citation>
    <scope>NUCLEOTIDE SEQUENCE</scope>
    <source>
        <strain evidence="15">73W</strain>
    </source>
</reference>
<evidence type="ECO:0000256" key="13">
    <source>
        <dbReference type="SAM" id="SignalP"/>
    </source>
</evidence>
<feature type="signal peptide" evidence="13">
    <location>
        <begin position="1"/>
        <end position="23"/>
    </location>
</feature>
<evidence type="ECO:0000256" key="5">
    <source>
        <dbReference type="ARBA" id="ARBA00022692"/>
    </source>
</evidence>
<protein>
    <submittedName>
        <fullName evidence="15">TonB-dependent receptor</fullName>
    </submittedName>
</protein>
<gene>
    <name evidence="15" type="ORF">ABOZ73_16955</name>
</gene>
<comment type="similarity">
    <text evidence="11 12">Belongs to the TonB-dependent receptor family.</text>
</comment>
<evidence type="ECO:0000256" key="6">
    <source>
        <dbReference type="ARBA" id="ARBA00023004"/>
    </source>
</evidence>
<keyword evidence="5 11" id="KW-0812">Transmembrane</keyword>
<evidence type="ECO:0000256" key="8">
    <source>
        <dbReference type="ARBA" id="ARBA00023077"/>
    </source>
</evidence>
<dbReference type="PANTHER" id="PTHR32552">
    <property type="entry name" value="FERRICHROME IRON RECEPTOR-RELATED"/>
    <property type="match status" value="1"/>
</dbReference>
<name>A0AB39KT34_9CAUL</name>
<evidence type="ECO:0000256" key="11">
    <source>
        <dbReference type="PROSITE-ProRule" id="PRU01360"/>
    </source>
</evidence>
<dbReference type="AlphaFoldDB" id="A0AB39KT34"/>
<keyword evidence="10 11" id="KW-0998">Cell outer membrane</keyword>
<accession>A0AB39KT34</accession>
<keyword evidence="13" id="KW-0732">Signal</keyword>
<dbReference type="Pfam" id="PF07660">
    <property type="entry name" value="STN"/>
    <property type="match status" value="1"/>
</dbReference>
<dbReference type="GO" id="GO:0009279">
    <property type="term" value="C:cell outer membrane"/>
    <property type="evidence" value="ECO:0007669"/>
    <property type="project" value="UniProtKB-SubCell"/>
</dbReference>
<dbReference type="RefSeq" id="WP_369059293.1">
    <property type="nucleotide sequence ID" value="NZ_CP158375.1"/>
</dbReference>
<keyword evidence="3 11" id="KW-1134">Transmembrane beta strand</keyword>
<evidence type="ECO:0000313" key="15">
    <source>
        <dbReference type="EMBL" id="XDO96441.1"/>
    </source>
</evidence>
<evidence type="ECO:0000256" key="12">
    <source>
        <dbReference type="RuleBase" id="RU003357"/>
    </source>
</evidence>
<feature type="domain" description="Secretin/TonB short N-terminal" evidence="14">
    <location>
        <begin position="50"/>
        <end position="100"/>
    </location>
</feature>
<keyword evidence="2 11" id="KW-0813">Transport</keyword>
<evidence type="ECO:0000256" key="7">
    <source>
        <dbReference type="ARBA" id="ARBA00023065"/>
    </source>
</evidence>
<dbReference type="EMBL" id="CP158375">
    <property type="protein sequence ID" value="XDO96441.1"/>
    <property type="molecule type" value="Genomic_DNA"/>
</dbReference>
<comment type="subcellular location">
    <subcellularLocation>
        <location evidence="1 11">Cell outer membrane</location>
        <topology evidence="1 11">Multi-pass membrane protein</topology>
    </subcellularLocation>
</comment>
<dbReference type="Pfam" id="PF00593">
    <property type="entry name" value="TonB_dep_Rec_b-barrel"/>
    <property type="match status" value="1"/>
</dbReference>
<dbReference type="InterPro" id="IPR000531">
    <property type="entry name" value="Beta-barrel_TonB"/>
</dbReference>
<feature type="chain" id="PRO_5044190070" evidence="13">
    <location>
        <begin position="24"/>
        <end position="835"/>
    </location>
</feature>
<organism evidence="15">
    <name type="scientific">Caulobacter sp. 73W</name>
    <dbReference type="NCBI Taxonomy" id="3161137"/>
    <lineage>
        <taxon>Bacteria</taxon>
        <taxon>Pseudomonadati</taxon>
        <taxon>Pseudomonadota</taxon>
        <taxon>Alphaproteobacteria</taxon>
        <taxon>Caulobacterales</taxon>
        <taxon>Caulobacteraceae</taxon>
        <taxon>Caulobacter</taxon>
    </lineage>
</organism>
<evidence type="ECO:0000259" key="14">
    <source>
        <dbReference type="SMART" id="SM00965"/>
    </source>
</evidence>
<proteinExistence type="inferred from homology"/>
<dbReference type="Pfam" id="PF07715">
    <property type="entry name" value="Plug"/>
    <property type="match status" value="1"/>
</dbReference>
<keyword evidence="7" id="KW-0406">Ion transport</keyword>
<evidence type="ECO:0000256" key="9">
    <source>
        <dbReference type="ARBA" id="ARBA00023136"/>
    </source>
</evidence>
<evidence type="ECO:0000256" key="1">
    <source>
        <dbReference type="ARBA" id="ARBA00004571"/>
    </source>
</evidence>
<keyword evidence="9 11" id="KW-0472">Membrane</keyword>
<dbReference type="Gene3D" id="3.55.50.30">
    <property type="match status" value="1"/>
</dbReference>
<dbReference type="PROSITE" id="PS52016">
    <property type="entry name" value="TONB_DEPENDENT_REC_3"/>
    <property type="match status" value="1"/>
</dbReference>
<evidence type="ECO:0000256" key="2">
    <source>
        <dbReference type="ARBA" id="ARBA00022448"/>
    </source>
</evidence>
<sequence>MRIGHASLVAGGLCAAVAAPAQAAPSARFDIPAGWPLERALTAFSAQSDRDILFSPALVEGLKSRKVSGRLGSDAALDQLLRGTGLTWRSFQGRVLIERVAVAQAPVQPPAPPEPPSDLDGLVITALRRPTVDQLTPMSVRAIPQSELDRSGVATFERATSTTPGLVATATGVGRNRLTLRGVYGSGEATTALYYDDVPVTGASGTTADPGSSFPELVLVDVNRLELLRGPQGTLHGASAMGGALKVMFNRPDLNAASGSLDLEGSTSAGHGGQAGTLVVNRPLVDGVVGMRVTAYHRTEPAFIDNSRLGLSAVNDSRTNGVRVGIGAKPTDDLTLNFMLTRQTEELDDSSAWTPTGGSYVSTNYGRLPFEGKVTFAVASADWRVRGVRLAAMAAAYKWNSHRRSEYSGVLLAERTSEAGCSRYFSLGSAVSCSVEQMSRWTAYVDSRSPGLLTQPVDMESQVVELRATSDGRGFIGWTFGLFGETREDSIDSQVVVLDAATGVPLEFAGFTGRRAVDSRFQQRAAYGEIIVGADRDTSLTVGARRFDYKRTTIGRTLVVNVISNTAEGNFNKSASETGWSLKFVGSHRLNTRVLLYAQASQGFRPGGINTVPSLSQELAAYRADSLWNYEMGVKGNWLDGRLTANGAVYRIDWRDMQYTAASPNGAFSFLANIGRARINGAEADVTFDPRGPWRTGLNLAYADGVLTEDQESAIAAGLGSAGDRLPVVPRFAAGAWVEYARPLSSRLDLLLRADATHTGRSHSAFASSSADDTRLGGVMLVNLRAGVRTHAWNLGAYVENVLDDDSPSFASTGRQPQVYGPRPRRVGVAVGYAF</sequence>
<keyword evidence="4" id="KW-0410">Iron transport</keyword>
<dbReference type="SMART" id="SM00965">
    <property type="entry name" value="STN"/>
    <property type="match status" value="1"/>
</dbReference>
<dbReference type="InterPro" id="IPR012910">
    <property type="entry name" value="Plug_dom"/>
</dbReference>
<dbReference type="InterPro" id="IPR036942">
    <property type="entry name" value="Beta-barrel_TonB_sf"/>
</dbReference>
<keyword evidence="8 12" id="KW-0798">TonB box</keyword>